<dbReference type="Proteomes" id="UP001576774">
    <property type="component" value="Unassembled WGS sequence"/>
</dbReference>
<keyword evidence="2" id="KW-1185">Reference proteome</keyword>
<gene>
    <name evidence="1" type="ORF">ACE1CC_09430</name>
</gene>
<dbReference type="RefSeq" id="WP_413270209.1">
    <property type="nucleotide sequence ID" value="NZ_JBHFNQ010000069.1"/>
</dbReference>
<accession>A0ABV4X2T6</accession>
<proteinExistence type="predicted"/>
<sequence>MRSSGNLLLNEKCDRLARAVGISPCLLIKKCQSDTANSTLRDRTHFQS</sequence>
<evidence type="ECO:0000313" key="1">
    <source>
        <dbReference type="EMBL" id="MFB2877098.1"/>
    </source>
</evidence>
<dbReference type="EMBL" id="JBHFNQ010000069">
    <property type="protein sequence ID" value="MFB2877098.1"/>
    <property type="molecule type" value="Genomic_DNA"/>
</dbReference>
<evidence type="ECO:0000313" key="2">
    <source>
        <dbReference type="Proteomes" id="UP001576774"/>
    </source>
</evidence>
<protein>
    <submittedName>
        <fullName evidence="1">Uncharacterized protein</fullName>
    </submittedName>
</protein>
<reference evidence="1 2" key="1">
    <citation type="submission" date="2024-09" db="EMBL/GenBank/DDBJ databases">
        <title>Floridaenema gen nov. (Aerosakkonemataceae, Aerosakkonematales ord. nov., Cyanobacteria) from benthic tropical and subtropical fresh waters, with the description of four new species.</title>
        <authorList>
            <person name="Moretto J.A."/>
            <person name="Berthold D.E."/>
            <person name="Lefler F.W."/>
            <person name="Huang I.-S."/>
            <person name="Laughinghouse H. IV."/>
        </authorList>
    </citation>
    <scope>NUCLEOTIDE SEQUENCE [LARGE SCALE GENOMIC DNA]</scope>
    <source>
        <strain evidence="1 2">BLCC-F46</strain>
    </source>
</reference>
<name>A0ABV4X2T6_9CYAN</name>
<comment type="caution">
    <text evidence="1">The sequence shown here is derived from an EMBL/GenBank/DDBJ whole genome shotgun (WGS) entry which is preliminary data.</text>
</comment>
<organism evidence="1 2">
    <name type="scientific">Floridaenema aerugineum BLCC-F46</name>
    <dbReference type="NCBI Taxonomy" id="3153654"/>
    <lineage>
        <taxon>Bacteria</taxon>
        <taxon>Bacillati</taxon>
        <taxon>Cyanobacteriota</taxon>
        <taxon>Cyanophyceae</taxon>
        <taxon>Oscillatoriophycideae</taxon>
        <taxon>Aerosakkonematales</taxon>
        <taxon>Aerosakkonemataceae</taxon>
        <taxon>Floridanema</taxon>
        <taxon>Floridanema aerugineum</taxon>
    </lineage>
</organism>